<feature type="region of interest" description="Disordered" evidence="11">
    <location>
        <begin position="1"/>
        <end position="26"/>
    </location>
</feature>
<dbReference type="FunFam" id="2.130.10.10:FF:001074">
    <property type="entry name" value="Probable SOF1 protein"/>
    <property type="match status" value="1"/>
</dbReference>
<comment type="similarity">
    <text evidence="2">Belongs to the WD repeat DCAF13/WDSOF1 family.</text>
</comment>
<evidence type="ECO:0000313" key="13">
    <source>
        <dbReference type="EMBL" id="CCJ28901.1"/>
    </source>
</evidence>
<evidence type="ECO:0000256" key="11">
    <source>
        <dbReference type="SAM" id="MobiDB-lite"/>
    </source>
</evidence>
<dbReference type="Pfam" id="PF04158">
    <property type="entry name" value="Sof1"/>
    <property type="match status" value="1"/>
</dbReference>
<dbReference type="FunFam" id="2.130.10.10:FF:001105">
    <property type="entry name" value="WD40-repeat-containing domain protein"/>
    <property type="match status" value="1"/>
</dbReference>
<dbReference type="InterPro" id="IPR051733">
    <property type="entry name" value="WD_repeat_DCAF13/WDSOF1"/>
</dbReference>
<dbReference type="CDD" id="cd00200">
    <property type="entry name" value="WD40"/>
    <property type="match status" value="1"/>
</dbReference>
<dbReference type="InterPro" id="IPR036322">
    <property type="entry name" value="WD40_repeat_dom_sf"/>
</dbReference>
<dbReference type="PROSITE" id="PS50082">
    <property type="entry name" value="WD_REPEATS_2"/>
    <property type="match status" value="4"/>
</dbReference>
<dbReference type="Pfam" id="PF00400">
    <property type="entry name" value="WD40"/>
    <property type="match status" value="4"/>
</dbReference>
<dbReference type="InParanoid" id="L0P944"/>
<dbReference type="AlphaFoldDB" id="L0P944"/>
<dbReference type="PRINTS" id="PR00320">
    <property type="entry name" value="GPROTEINBRPT"/>
</dbReference>
<sequence length="885" mass="101414">MSLRDENKREDKELSTSPDPLDVLSSPKVSYLTPLRLRGSTQTRQEFGLSSEIRRIGLFVDIGNDKEEVSPKKTNQQVTKTSVSEHIEKIPGDVSDVFSEFISNENSKKDLDKSNEKTKKTTLKRKKKTTIKQCLNVINQNIIQDDKDDLKIPLKKKAKMVDLNIKKKYNAVASKKRKIESEDHSDQNSINLDNTSITSSVSMDKLTENSIHSNISSKESYFEEKHFIPTQDIFLPKDSTLSSSEGTVILNSQQKNTEFSLNTFNILENDIEKDMEKTTNIKKDIQEEDNIQNNQENLLQSESLIPLNNISYPSPKFTSPRKNKLIEISSSSNTSAKRVVDVLRRTGHFELESVVWGQKDSSKSERISEQKSIWTKNEWRLLEQLLIKHGKAKLALDEFLSLNQDFPKREVNKRLRVLLFKKKENCYIYLKKDKTDNSIKVQEDNKMKVKILSRPQSLVVASRVGDQNPMPRNLDPAIHPFERAREYVRALNSAKLDRMFAKPFIGQLGNGHIDGVYCIVRDPRKIKTIASGSGDGVVKIWDLIERNEVITINAHNGIVKGLAYTTLGYLLSCSADKMVKLWSLNSTDPINVYMGTNAFSSIDHHYFDPIFATASTKIDIWDENRSKPIFTMEWGAETIQAVKFNQTETNILASAGSDRSLILYDIRTTKPLSKLITQLRTNSISFNPMEAFNFAAASDDHNCYIYDIRNLTSAKNVLKDHVSAVMDVDFSPTGQELVTAGYDRTIRIFNAREGHSRDIYHTKRMQRVFSAKFTSDSNYILSGSDDGNVRLWRANASSRMHVLSTREKTKIEYTNALKQRYKHMPDIRRITNSRNIPKVIVKMKNTKKEELAALKRKEENKRRHTKSENIKYIQERKKHIVALKK</sequence>
<evidence type="ECO:0000256" key="5">
    <source>
        <dbReference type="ARBA" id="ARBA00022737"/>
    </source>
</evidence>
<feature type="coiled-coil region" evidence="10">
    <location>
        <begin position="840"/>
        <end position="868"/>
    </location>
</feature>
<comment type="caution">
    <text evidence="13">The sequence shown here is derived from an EMBL/GenBank/DDBJ whole genome shotgun (WGS) entry which is preliminary data.</text>
</comment>
<evidence type="ECO:0000256" key="2">
    <source>
        <dbReference type="ARBA" id="ARBA00005649"/>
    </source>
</evidence>
<dbReference type="PANTHER" id="PTHR22851:SF0">
    <property type="entry name" value="DDB1- AND CUL4-ASSOCIATED FACTOR 13"/>
    <property type="match status" value="1"/>
</dbReference>
<proteinExistence type="inferred from homology"/>
<keyword evidence="10" id="KW-0175">Coiled coil</keyword>
<feature type="repeat" description="WD" evidence="9">
    <location>
        <begin position="509"/>
        <end position="551"/>
    </location>
</feature>
<evidence type="ECO:0000256" key="1">
    <source>
        <dbReference type="ARBA" id="ARBA00004604"/>
    </source>
</evidence>
<reference evidence="13 14" key="1">
    <citation type="journal article" date="2012" name="MBio">
        <title>De novo assembly of the Pneumocystis jirovecii genome from a single bronchoalveolar lavage fluid specimen from a patient.</title>
        <authorList>
            <person name="Cisse O.H."/>
            <person name="Pagni M."/>
            <person name="Hauser P.M."/>
        </authorList>
    </citation>
    <scope>NUCLEOTIDE SEQUENCE [LARGE SCALE GENOMIC DNA]</scope>
    <source>
        <strain evidence="13 14">SE8</strain>
    </source>
</reference>
<dbReference type="STRING" id="1209962.L0P944"/>
<dbReference type="InterPro" id="IPR001680">
    <property type="entry name" value="WD40_rpt"/>
</dbReference>
<evidence type="ECO:0000256" key="7">
    <source>
        <dbReference type="ARBA" id="ARBA00023274"/>
    </source>
</evidence>
<dbReference type="InterPro" id="IPR007287">
    <property type="entry name" value="Sof1"/>
</dbReference>
<dbReference type="UniPathway" id="UPA00143"/>
<feature type="repeat" description="WD" evidence="9">
    <location>
        <begin position="718"/>
        <end position="759"/>
    </location>
</feature>
<name>L0P944_PNEJI</name>
<dbReference type="Gene3D" id="2.130.10.10">
    <property type="entry name" value="YVTN repeat-like/Quinoprotein amine dehydrogenase"/>
    <property type="match status" value="2"/>
</dbReference>
<accession>L0P944</accession>
<dbReference type="EMBL" id="CAKM01000132">
    <property type="protein sequence ID" value="CCJ28901.1"/>
    <property type="molecule type" value="Genomic_DNA"/>
</dbReference>
<gene>
    <name evidence="13" type="ORF">PNEJI1_002415</name>
</gene>
<dbReference type="PANTHER" id="PTHR22851">
    <property type="entry name" value="U3 SMALL NUCLEOLAR RNA U3 SNORNA ASSOCIATED PROTEIN"/>
    <property type="match status" value="1"/>
</dbReference>
<evidence type="ECO:0000256" key="9">
    <source>
        <dbReference type="PROSITE-ProRule" id="PRU00221"/>
    </source>
</evidence>
<evidence type="ECO:0000256" key="10">
    <source>
        <dbReference type="SAM" id="Coils"/>
    </source>
</evidence>
<keyword evidence="5" id="KW-0677">Repeat</keyword>
<dbReference type="Proteomes" id="UP000010422">
    <property type="component" value="Unassembled WGS sequence"/>
</dbReference>
<dbReference type="GO" id="GO:0000462">
    <property type="term" value="P:maturation of SSU-rRNA from tricistronic rRNA transcript (SSU-rRNA, 5.8S rRNA, LSU-rRNA)"/>
    <property type="evidence" value="ECO:0007669"/>
    <property type="project" value="TreeGrafter"/>
</dbReference>
<dbReference type="GO" id="GO:0016567">
    <property type="term" value="P:protein ubiquitination"/>
    <property type="evidence" value="ECO:0007669"/>
    <property type="project" value="UniProtKB-UniPathway"/>
</dbReference>
<evidence type="ECO:0000256" key="3">
    <source>
        <dbReference type="ARBA" id="ARBA00021762"/>
    </source>
</evidence>
<evidence type="ECO:0000256" key="6">
    <source>
        <dbReference type="ARBA" id="ARBA00023242"/>
    </source>
</evidence>
<dbReference type="VEuPathDB" id="FungiDB:PNEJI1_002415"/>
<evidence type="ECO:0000259" key="12">
    <source>
        <dbReference type="Pfam" id="PF04158"/>
    </source>
</evidence>
<organism evidence="14">
    <name type="scientific">Pneumocystis jirovecii</name>
    <name type="common">Human pneumocystis pneumonia agent</name>
    <dbReference type="NCBI Taxonomy" id="42068"/>
    <lineage>
        <taxon>Eukaryota</taxon>
        <taxon>Fungi</taxon>
        <taxon>Dikarya</taxon>
        <taxon>Ascomycota</taxon>
        <taxon>Taphrinomycotina</taxon>
        <taxon>Pneumocystomycetes</taxon>
        <taxon>Pneumocystaceae</taxon>
        <taxon>Pneumocystis</taxon>
    </lineage>
</organism>
<keyword evidence="6" id="KW-0539">Nucleus</keyword>
<feature type="repeat" description="WD" evidence="9">
    <location>
        <begin position="552"/>
        <end position="592"/>
    </location>
</feature>
<dbReference type="PROSITE" id="PS00678">
    <property type="entry name" value="WD_REPEATS_1"/>
    <property type="match status" value="1"/>
</dbReference>
<evidence type="ECO:0000256" key="8">
    <source>
        <dbReference type="ARBA" id="ARBA00032239"/>
    </source>
</evidence>
<feature type="domain" description="Sof1-like protein" evidence="12">
    <location>
        <begin position="794"/>
        <end position="880"/>
    </location>
</feature>
<keyword evidence="7" id="KW-0687">Ribonucleoprotein</keyword>
<dbReference type="PROSITE" id="PS50294">
    <property type="entry name" value="WD_REPEATS_REGION"/>
    <property type="match status" value="3"/>
</dbReference>
<protein>
    <recommendedName>
        <fullName evidence="3">DDB1- and CUL4-associated factor 13</fullName>
    </recommendedName>
    <alternativeName>
        <fullName evidence="8">WD repeat and SOF domain-containing protein 1</fullName>
    </alternativeName>
</protein>
<dbReference type="InterPro" id="IPR020472">
    <property type="entry name" value="WD40_PAC1"/>
</dbReference>
<evidence type="ECO:0000256" key="4">
    <source>
        <dbReference type="ARBA" id="ARBA00022574"/>
    </source>
</evidence>
<dbReference type="SUPFAM" id="SSF50978">
    <property type="entry name" value="WD40 repeat-like"/>
    <property type="match status" value="1"/>
</dbReference>
<feature type="repeat" description="WD" evidence="9">
    <location>
        <begin position="761"/>
        <end position="802"/>
    </location>
</feature>
<dbReference type="InterPro" id="IPR015943">
    <property type="entry name" value="WD40/YVTN_repeat-like_dom_sf"/>
</dbReference>
<feature type="compositionally biased region" description="Basic and acidic residues" evidence="11">
    <location>
        <begin position="1"/>
        <end position="14"/>
    </location>
</feature>
<comment type="subcellular location">
    <subcellularLocation>
        <location evidence="1">Nucleus</location>
        <location evidence="1">Nucleolus</location>
    </subcellularLocation>
</comment>
<keyword evidence="4 9" id="KW-0853">WD repeat</keyword>
<dbReference type="InterPro" id="IPR019775">
    <property type="entry name" value="WD40_repeat_CS"/>
</dbReference>
<dbReference type="SMART" id="SM00320">
    <property type="entry name" value="WD40"/>
    <property type="match status" value="7"/>
</dbReference>
<evidence type="ECO:0000313" key="14">
    <source>
        <dbReference type="Proteomes" id="UP000010422"/>
    </source>
</evidence>
<dbReference type="GO" id="GO:0032040">
    <property type="term" value="C:small-subunit processome"/>
    <property type="evidence" value="ECO:0007669"/>
    <property type="project" value="TreeGrafter"/>
</dbReference>